<name>A0A6J4H7C7_9PROT</name>
<evidence type="ECO:0000256" key="1">
    <source>
        <dbReference type="SAM" id="SignalP"/>
    </source>
</evidence>
<gene>
    <name evidence="2" type="ORF">AVDCRST_MAG04-331</name>
</gene>
<evidence type="ECO:0008006" key="3">
    <source>
        <dbReference type="Google" id="ProtNLM"/>
    </source>
</evidence>
<reference evidence="2" key="1">
    <citation type="submission" date="2020-02" db="EMBL/GenBank/DDBJ databases">
        <authorList>
            <person name="Meier V. D."/>
        </authorList>
    </citation>
    <scope>NUCLEOTIDE SEQUENCE</scope>
    <source>
        <strain evidence="2">AVDCRST_MAG04</strain>
    </source>
</reference>
<accession>A0A6J4H7C7</accession>
<evidence type="ECO:0000313" key="2">
    <source>
        <dbReference type="EMBL" id="CAA9215080.1"/>
    </source>
</evidence>
<feature type="signal peptide" evidence="1">
    <location>
        <begin position="1"/>
        <end position="20"/>
    </location>
</feature>
<protein>
    <recommendedName>
        <fullName evidence="3">Lipoprotein</fullName>
    </recommendedName>
</protein>
<proteinExistence type="predicted"/>
<dbReference type="AlphaFoldDB" id="A0A6J4H7C7"/>
<feature type="chain" id="PRO_5026781899" description="Lipoprotein" evidence="1">
    <location>
        <begin position="21"/>
        <end position="179"/>
    </location>
</feature>
<organism evidence="2">
    <name type="scientific">uncultured Acetobacteraceae bacterium</name>
    <dbReference type="NCBI Taxonomy" id="169975"/>
    <lineage>
        <taxon>Bacteria</taxon>
        <taxon>Pseudomonadati</taxon>
        <taxon>Pseudomonadota</taxon>
        <taxon>Alphaproteobacteria</taxon>
        <taxon>Acetobacterales</taxon>
        <taxon>Acetobacteraceae</taxon>
        <taxon>environmental samples</taxon>
    </lineage>
</organism>
<dbReference type="EMBL" id="CADCTL010000023">
    <property type="protein sequence ID" value="CAA9215080.1"/>
    <property type="molecule type" value="Genomic_DNA"/>
</dbReference>
<keyword evidence="1" id="KW-0732">Signal</keyword>
<sequence length="179" mass="19057">MRARLVLAAAALAVLPAACGGDGPAPLPVACPRPGILSDGADLTRWQPGAVRDLTTLVFDARITGLSGSCRPGRRDRSLEVTLTPAFAAERGPAGGGARVAELPWFIAVVGPGDEVLQRQSFMERLAFSRGETRAAGEAEPVRLSLPVGEERRASDYRIFVSFELTPEEVAVNRRRGPR</sequence>